<dbReference type="EMBL" id="CP000268">
    <property type="protein sequence ID" value="ABD71935.1"/>
    <property type="molecule type" value="Genomic_DNA"/>
</dbReference>
<accession>Q21QL0</accession>
<dbReference type="RefSeq" id="WP_011458804.1">
    <property type="nucleotide sequence ID" value="NC_007901.1"/>
</dbReference>
<evidence type="ECO:0000256" key="2">
    <source>
        <dbReference type="SAM" id="SignalP"/>
    </source>
</evidence>
<keyword evidence="2" id="KW-0732">Signal</keyword>
<gene>
    <name evidence="3" type="ordered locus">Rfer_4248</name>
</gene>
<feature type="chain" id="PRO_5004199902" description="Type II secretion system protein GspC N-terminal domain-containing protein" evidence="2">
    <location>
        <begin position="21"/>
        <end position="173"/>
    </location>
</feature>
<protein>
    <recommendedName>
        <fullName evidence="5">Type II secretion system protein GspC N-terminal domain-containing protein</fullName>
    </recommendedName>
</protein>
<dbReference type="KEGG" id="rfr:Rfer_4248"/>
<geneLocation type="plasmid" evidence="4">
    <name>pDSM15236</name>
</geneLocation>
<evidence type="ECO:0000256" key="1">
    <source>
        <dbReference type="SAM" id="MobiDB-lite"/>
    </source>
</evidence>
<organism evidence="3 4">
    <name type="scientific">Albidiferax ferrireducens (strain ATCC BAA-621 / DSM 15236 / T118)</name>
    <name type="common">Rhodoferax ferrireducens</name>
    <dbReference type="NCBI Taxonomy" id="338969"/>
    <lineage>
        <taxon>Bacteria</taxon>
        <taxon>Pseudomonadati</taxon>
        <taxon>Pseudomonadota</taxon>
        <taxon>Betaproteobacteria</taxon>
        <taxon>Burkholderiales</taxon>
        <taxon>Comamonadaceae</taxon>
        <taxon>Rhodoferax</taxon>
    </lineage>
</organism>
<evidence type="ECO:0000313" key="4">
    <source>
        <dbReference type="Proteomes" id="UP000008332"/>
    </source>
</evidence>
<proteinExistence type="predicted"/>
<evidence type="ECO:0000313" key="3">
    <source>
        <dbReference type="EMBL" id="ABD71935.1"/>
    </source>
</evidence>
<keyword evidence="3" id="KW-0614">Plasmid</keyword>
<dbReference type="Proteomes" id="UP000008332">
    <property type="component" value="Plasmid unnamed1"/>
</dbReference>
<dbReference type="AlphaFoldDB" id="Q21QL0"/>
<keyword evidence="4" id="KW-1185">Reference proteome</keyword>
<dbReference type="HOGENOM" id="CLU_1546411_0_0_4"/>
<name>Q21QL0_ALBFT</name>
<evidence type="ECO:0008006" key="5">
    <source>
        <dbReference type="Google" id="ProtNLM"/>
    </source>
</evidence>
<sequence length="173" mass="18359" precursor="true">MKKQVLVTALLLASMHVVWAQSAPATPAVTGDTVESAVDTIEERANQARLAERAKTTPQTTPMAPQLQMPAPTRAKTPVAEYALIGLRGWANSLEATVLVNGKRATGSMKYPTLTDGWRLLEITQGGAVIVKGKERRELAFIGPEPYELPKPAAVGVGGKTPLPSGMPVLPAR</sequence>
<feature type="region of interest" description="Disordered" evidence="1">
    <location>
        <begin position="50"/>
        <end position="72"/>
    </location>
</feature>
<feature type="signal peptide" evidence="2">
    <location>
        <begin position="1"/>
        <end position="20"/>
    </location>
</feature>
<reference evidence="4" key="1">
    <citation type="submission" date="2006-02" db="EMBL/GenBank/DDBJ databases">
        <title>Complete sequence of plasmid 1 of Rhodoferax ferrireducens DSM 15236.</title>
        <authorList>
            <person name="Copeland A."/>
            <person name="Lucas S."/>
            <person name="Lapidus A."/>
            <person name="Barry K."/>
            <person name="Detter J.C."/>
            <person name="Glavina del Rio T."/>
            <person name="Hammon N."/>
            <person name="Israni S."/>
            <person name="Pitluck S."/>
            <person name="Brettin T."/>
            <person name="Bruce D."/>
            <person name="Han C."/>
            <person name="Tapia R."/>
            <person name="Gilna P."/>
            <person name="Kiss H."/>
            <person name="Schmutz J."/>
            <person name="Larimer F."/>
            <person name="Land M."/>
            <person name="Kyrpides N."/>
            <person name="Ivanova N."/>
            <person name="Richardson P."/>
        </authorList>
    </citation>
    <scope>NUCLEOTIDE SEQUENCE [LARGE SCALE GENOMIC DNA]</scope>
    <source>
        <strain evidence="4">ATCC BAA-621 / DSM 15236 / T118</strain>
        <plasmid evidence="4">Plasmid pDSM15236</plasmid>
    </source>
</reference>